<feature type="compositionally biased region" description="Acidic residues" evidence="13">
    <location>
        <begin position="185"/>
        <end position="198"/>
    </location>
</feature>
<evidence type="ECO:0000256" key="1">
    <source>
        <dbReference type="ARBA" id="ARBA00001913"/>
    </source>
</evidence>
<dbReference type="InterPro" id="IPR011992">
    <property type="entry name" value="EF-hand-dom_pair"/>
</dbReference>
<dbReference type="GO" id="GO:0005634">
    <property type="term" value="C:nucleus"/>
    <property type="evidence" value="ECO:0007669"/>
    <property type="project" value="UniProtKB-SubCell"/>
</dbReference>
<evidence type="ECO:0000256" key="7">
    <source>
        <dbReference type="ARBA" id="ARBA00022837"/>
    </source>
</evidence>
<dbReference type="Gene3D" id="1.10.238.10">
    <property type="entry name" value="EF-hand"/>
    <property type="match status" value="2"/>
</dbReference>
<evidence type="ECO:0000256" key="2">
    <source>
        <dbReference type="ARBA" id="ARBA00004123"/>
    </source>
</evidence>
<sequence length="419" mass="49120">LTSFFVFPTWFLSTVREDFRGGKINLEKALKLLEKFNIHCNYIHVKYIFKDNDRLKQGRITIEEFRSIYRSIVHREEIMEIFNAYAENRKFLFEKNLDDFLTQEQYRLNMSKSIASEIIEKYEPVEEDCRLRGEQGRRGKRWSSVTEASKPHALKFKILVRNKKIGTLLETHSRKGLDKRGKVEEYEEYEDTDQEEEADKARSSRLAINLTDSLEKETESKTSVGLTLFRKKKVKVALALSDLVIYTKAEKFRSFNYSREYQQFYESNSIDESTARKLSKLKVALNFQTPGLPMDLQNGKFLDNGCSGYILKPRFLRDTETEFNPQKTPEDSKPVTLTIKVAFSPRWNETFTFIIQVPELALVRFVVESQNIIAENEFLGQYTLPLLCMGKGYRRVPLFSKTGEDLEPASLFVYVWHIR</sequence>
<dbReference type="InterPro" id="IPR015359">
    <property type="entry name" value="PLC_EF-hand-like"/>
</dbReference>
<dbReference type="SUPFAM" id="SSF49562">
    <property type="entry name" value="C2 domain (Calcium/lipid-binding domain, CaLB)"/>
    <property type="match status" value="1"/>
</dbReference>
<dbReference type="InterPro" id="IPR001711">
    <property type="entry name" value="PLipase_C_Pinositol-sp_Y"/>
</dbReference>
<dbReference type="CDD" id="cd00275">
    <property type="entry name" value="C2_PLC_like"/>
    <property type="match status" value="1"/>
</dbReference>
<keyword evidence="10" id="KW-0807">Transducer</keyword>
<comment type="catalytic activity">
    <reaction evidence="12">
        <text>a 1,2-diacyl-sn-glycero-3-phospho-(1D-myo-inositol-4,5-bisphosphate) + H2O = 1D-myo-inositol 1,4,5-trisphosphate + a 1,2-diacyl-sn-glycerol + H(+)</text>
        <dbReference type="Rhea" id="RHEA:33179"/>
        <dbReference type="ChEBI" id="CHEBI:15377"/>
        <dbReference type="ChEBI" id="CHEBI:15378"/>
        <dbReference type="ChEBI" id="CHEBI:17815"/>
        <dbReference type="ChEBI" id="CHEBI:58456"/>
        <dbReference type="ChEBI" id="CHEBI:203600"/>
        <dbReference type="EC" id="3.1.4.11"/>
    </reaction>
    <physiologicalReaction direction="left-to-right" evidence="12">
        <dbReference type="Rhea" id="RHEA:33180"/>
    </physiologicalReaction>
</comment>
<dbReference type="SUPFAM" id="SSF51695">
    <property type="entry name" value="PLC-like phosphodiesterases"/>
    <property type="match status" value="1"/>
</dbReference>
<dbReference type="PROSITE" id="PS50004">
    <property type="entry name" value="C2"/>
    <property type="match status" value="1"/>
</dbReference>
<evidence type="ECO:0000256" key="11">
    <source>
        <dbReference type="ARBA" id="ARBA00023242"/>
    </source>
</evidence>
<evidence type="ECO:0000259" key="14">
    <source>
        <dbReference type="PROSITE" id="PS50004"/>
    </source>
</evidence>
<dbReference type="InterPro" id="IPR035892">
    <property type="entry name" value="C2_domain_sf"/>
</dbReference>
<evidence type="ECO:0000256" key="8">
    <source>
        <dbReference type="ARBA" id="ARBA00022963"/>
    </source>
</evidence>
<proteinExistence type="predicted"/>
<organism evidence="16 17">
    <name type="scientific">Myotis davidii</name>
    <name type="common">David's myotis</name>
    <dbReference type="NCBI Taxonomy" id="225400"/>
    <lineage>
        <taxon>Eukaryota</taxon>
        <taxon>Metazoa</taxon>
        <taxon>Chordata</taxon>
        <taxon>Craniata</taxon>
        <taxon>Vertebrata</taxon>
        <taxon>Euteleostomi</taxon>
        <taxon>Mammalia</taxon>
        <taxon>Eutheria</taxon>
        <taxon>Laurasiatheria</taxon>
        <taxon>Chiroptera</taxon>
        <taxon>Yangochiroptera</taxon>
        <taxon>Vespertilionidae</taxon>
        <taxon>Myotis</taxon>
    </lineage>
</organism>
<evidence type="ECO:0000256" key="5">
    <source>
        <dbReference type="ARBA" id="ARBA00022490"/>
    </source>
</evidence>
<dbReference type="PANTHER" id="PTHR10336">
    <property type="entry name" value="PHOSPHOINOSITIDE-SPECIFIC PHOSPHOLIPASE C FAMILY PROTEIN"/>
    <property type="match status" value="1"/>
</dbReference>
<keyword evidence="6" id="KW-0378">Hydrolase</keyword>
<evidence type="ECO:0000256" key="4">
    <source>
        <dbReference type="ARBA" id="ARBA00012368"/>
    </source>
</evidence>
<evidence type="ECO:0000256" key="9">
    <source>
        <dbReference type="ARBA" id="ARBA00023098"/>
    </source>
</evidence>
<name>L5LAW3_MYODS</name>
<dbReference type="Gene3D" id="2.60.40.150">
    <property type="entry name" value="C2 domain"/>
    <property type="match status" value="1"/>
</dbReference>
<dbReference type="GO" id="GO:0004435">
    <property type="term" value="F:phosphatidylinositol-4,5-bisphosphate phospholipase C activity"/>
    <property type="evidence" value="ECO:0007669"/>
    <property type="project" value="UniProtKB-EC"/>
</dbReference>
<evidence type="ECO:0000313" key="17">
    <source>
        <dbReference type="Proteomes" id="UP000010556"/>
    </source>
</evidence>
<dbReference type="SUPFAM" id="SSF47473">
    <property type="entry name" value="EF-hand"/>
    <property type="match status" value="1"/>
</dbReference>
<dbReference type="GO" id="GO:0016042">
    <property type="term" value="P:lipid catabolic process"/>
    <property type="evidence" value="ECO:0007669"/>
    <property type="project" value="UniProtKB-KW"/>
</dbReference>
<evidence type="ECO:0000313" key="16">
    <source>
        <dbReference type="EMBL" id="ELK23155.1"/>
    </source>
</evidence>
<evidence type="ECO:0000256" key="12">
    <source>
        <dbReference type="ARBA" id="ARBA00023674"/>
    </source>
</evidence>
<evidence type="ECO:0000256" key="13">
    <source>
        <dbReference type="SAM" id="MobiDB-lite"/>
    </source>
</evidence>
<dbReference type="GO" id="GO:0060470">
    <property type="term" value="P:positive regulation of cytosolic calcium ion concentration involved in egg activation"/>
    <property type="evidence" value="ECO:0007669"/>
    <property type="project" value="TreeGrafter"/>
</dbReference>
<protein>
    <recommendedName>
        <fullName evidence="4">phosphoinositide phospholipase C</fullName>
        <ecNumber evidence="4">3.1.4.11</ecNumber>
    </recommendedName>
</protein>
<dbReference type="EC" id="3.1.4.11" evidence="4"/>
<dbReference type="Proteomes" id="UP000010556">
    <property type="component" value="Unassembled WGS sequence"/>
</dbReference>
<accession>L5LAW3</accession>
<dbReference type="Pfam" id="PF00168">
    <property type="entry name" value="C2"/>
    <property type="match status" value="1"/>
</dbReference>
<dbReference type="Gene3D" id="3.20.20.190">
    <property type="entry name" value="Phosphatidylinositol (PI) phosphodiesterase"/>
    <property type="match status" value="1"/>
</dbReference>
<dbReference type="EMBL" id="KB113937">
    <property type="protein sequence ID" value="ELK23155.1"/>
    <property type="molecule type" value="Genomic_DNA"/>
</dbReference>
<comment type="subcellular location">
    <subcellularLocation>
        <location evidence="3">Cytoplasm</location>
    </subcellularLocation>
    <subcellularLocation>
        <location evidence="2">Nucleus</location>
    </subcellularLocation>
</comment>
<reference evidence="17" key="1">
    <citation type="journal article" date="2013" name="Science">
        <title>Comparative analysis of bat genomes provides insight into the evolution of flight and immunity.</title>
        <authorList>
            <person name="Zhang G."/>
            <person name="Cowled C."/>
            <person name="Shi Z."/>
            <person name="Huang Z."/>
            <person name="Bishop-Lilly K.A."/>
            <person name="Fang X."/>
            <person name="Wynne J.W."/>
            <person name="Xiong Z."/>
            <person name="Baker M.L."/>
            <person name="Zhao W."/>
            <person name="Tachedjian M."/>
            <person name="Zhu Y."/>
            <person name="Zhou P."/>
            <person name="Jiang X."/>
            <person name="Ng J."/>
            <person name="Yang L."/>
            <person name="Wu L."/>
            <person name="Xiao J."/>
            <person name="Feng Y."/>
            <person name="Chen Y."/>
            <person name="Sun X."/>
            <person name="Zhang Y."/>
            <person name="Marsh G.A."/>
            <person name="Crameri G."/>
            <person name="Broder C.C."/>
            <person name="Frey K.G."/>
            <person name="Wang L.F."/>
            <person name="Wang J."/>
        </authorList>
    </citation>
    <scope>NUCLEOTIDE SEQUENCE [LARGE SCALE GENOMIC DNA]</scope>
</reference>
<dbReference type="SMART" id="SM00149">
    <property type="entry name" value="PLCYc"/>
    <property type="match status" value="1"/>
</dbReference>
<keyword evidence="11" id="KW-0539">Nucleus</keyword>
<dbReference type="eggNOG" id="KOG0169">
    <property type="taxonomic scope" value="Eukaryota"/>
</dbReference>
<evidence type="ECO:0000256" key="6">
    <source>
        <dbReference type="ARBA" id="ARBA00022801"/>
    </source>
</evidence>
<keyword evidence="5" id="KW-0963">Cytoplasm</keyword>
<feature type="domain" description="C2" evidence="14">
    <location>
        <begin position="247"/>
        <end position="400"/>
    </location>
</feature>
<keyword evidence="17" id="KW-1185">Reference proteome</keyword>
<dbReference type="InterPro" id="IPR017946">
    <property type="entry name" value="PLC-like_Pdiesterase_TIM-brl"/>
</dbReference>
<dbReference type="PROSITE" id="PS50008">
    <property type="entry name" value="PIPLC_Y_DOMAIN"/>
    <property type="match status" value="2"/>
</dbReference>
<keyword evidence="8" id="KW-0442">Lipid degradation</keyword>
<feature type="region of interest" description="Disordered" evidence="13">
    <location>
        <begin position="183"/>
        <end position="202"/>
    </location>
</feature>
<keyword evidence="9" id="KW-0443">Lipid metabolism</keyword>
<dbReference type="Pfam" id="PF09279">
    <property type="entry name" value="EF-hand_like"/>
    <property type="match status" value="1"/>
</dbReference>
<dbReference type="InterPro" id="IPR000008">
    <property type="entry name" value="C2_dom"/>
</dbReference>
<comment type="cofactor">
    <cofactor evidence="1">
        <name>Ca(2+)</name>
        <dbReference type="ChEBI" id="CHEBI:29108"/>
    </cofactor>
</comment>
<gene>
    <name evidence="16" type="ORF">MDA_GLEAN10012882</name>
</gene>
<dbReference type="GO" id="GO:0005737">
    <property type="term" value="C:cytoplasm"/>
    <property type="evidence" value="ECO:0007669"/>
    <property type="project" value="UniProtKB-SubCell"/>
</dbReference>
<dbReference type="InterPro" id="IPR001192">
    <property type="entry name" value="PI-PLC_fam"/>
</dbReference>
<evidence type="ECO:0000256" key="10">
    <source>
        <dbReference type="ARBA" id="ARBA00023224"/>
    </source>
</evidence>
<feature type="domain" description="PI-PLC Y-box" evidence="15">
    <location>
        <begin position="283"/>
        <end position="317"/>
    </location>
</feature>
<feature type="non-terminal residue" evidence="16">
    <location>
        <position position="1"/>
    </location>
</feature>
<feature type="domain" description="PI-PLC Y-box" evidence="15">
    <location>
        <begin position="240"/>
        <end position="278"/>
    </location>
</feature>
<dbReference type="GO" id="GO:0035556">
    <property type="term" value="P:intracellular signal transduction"/>
    <property type="evidence" value="ECO:0007669"/>
    <property type="project" value="InterPro"/>
</dbReference>
<evidence type="ECO:0000259" key="15">
    <source>
        <dbReference type="PROSITE" id="PS50008"/>
    </source>
</evidence>
<dbReference type="Pfam" id="PF00387">
    <property type="entry name" value="PI-PLC-Y"/>
    <property type="match status" value="1"/>
</dbReference>
<dbReference type="PANTHER" id="PTHR10336:SF29">
    <property type="entry name" value="1-PHOSPHATIDYLINOSITOL 4,5-BISPHOSPHATE PHOSPHODIESTERASE ZETA-1"/>
    <property type="match status" value="1"/>
</dbReference>
<dbReference type="FunFam" id="1.10.238.10:FF:000005">
    <property type="entry name" value="Phosphoinositide phospholipase C"/>
    <property type="match status" value="1"/>
</dbReference>
<keyword evidence="7" id="KW-0106">Calcium</keyword>
<dbReference type="AlphaFoldDB" id="L5LAW3"/>
<evidence type="ECO:0000256" key="3">
    <source>
        <dbReference type="ARBA" id="ARBA00004496"/>
    </source>
</evidence>